<proteinExistence type="predicted"/>
<protein>
    <submittedName>
        <fullName evidence="2">DUF1648 domain-containing protein</fullName>
    </submittedName>
</protein>
<evidence type="ECO:0000256" key="1">
    <source>
        <dbReference type="SAM" id="Phobius"/>
    </source>
</evidence>
<keyword evidence="1" id="KW-0812">Transmembrane</keyword>
<dbReference type="KEGG" id="scia:HUG15_03985"/>
<keyword evidence="1" id="KW-1133">Transmembrane helix</keyword>
<dbReference type="AlphaFoldDB" id="A0A7T6Z207"/>
<accession>A0A7T6Z207</accession>
<feature type="transmembrane region" description="Helical" evidence="1">
    <location>
        <begin position="41"/>
        <end position="60"/>
    </location>
</feature>
<name>A0A7T6Z207_9BACI</name>
<sequence length="111" mass="12240">MAIAWMLSIIATAYIYPYLPEVFAIHLSITGELGNEVSKSFGAWALLFLIPAGLLFMNAMKLAATYSALNTLYDSEKPGGVLSDRGVVLWRAPGRATLELFEKTRRAVRCQ</sequence>
<dbReference type="EMBL" id="CP054705">
    <property type="protein sequence ID" value="QQK74846.1"/>
    <property type="molecule type" value="Genomic_DNA"/>
</dbReference>
<evidence type="ECO:0000313" key="3">
    <source>
        <dbReference type="Proteomes" id="UP000595823"/>
    </source>
</evidence>
<reference evidence="2 3" key="1">
    <citation type="submission" date="2020-06" db="EMBL/GenBank/DDBJ databases">
        <title>Genomic analysis of Salicibibacter sp. NKC5-3.</title>
        <authorList>
            <person name="Oh Y.J."/>
        </authorList>
    </citation>
    <scope>NUCLEOTIDE SEQUENCE [LARGE SCALE GENOMIC DNA]</scope>
    <source>
        <strain evidence="2 3">NKC5-3</strain>
    </source>
</reference>
<keyword evidence="3" id="KW-1185">Reference proteome</keyword>
<evidence type="ECO:0000313" key="2">
    <source>
        <dbReference type="EMBL" id="QQK74846.1"/>
    </source>
</evidence>
<feature type="transmembrane region" description="Helical" evidence="1">
    <location>
        <begin position="7"/>
        <end position="29"/>
    </location>
</feature>
<keyword evidence="1" id="KW-0472">Membrane</keyword>
<organism evidence="2 3">
    <name type="scientific">Salicibibacter cibarius</name>
    <dbReference type="NCBI Taxonomy" id="2743000"/>
    <lineage>
        <taxon>Bacteria</taxon>
        <taxon>Bacillati</taxon>
        <taxon>Bacillota</taxon>
        <taxon>Bacilli</taxon>
        <taxon>Bacillales</taxon>
        <taxon>Bacillaceae</taxon>
        <taxon>Salicibibacter</taxon>
    </lineage>
</organism>
<dbReference type="Proteomes" id="UP000595823">
    <property type="component" value="Chromosome"/>
</dbReference>
<gene>
    <name evidence="2" type="ORF">HUG15_03985</name>
</gene>